<dbReference type="GeneID" id="301681029"/>
<proteinExistence type="predicted"/>
<gene>
    <name evidence="1" type="ORF">NIES46_00450</name>
</gene>
<dbReference type="RefSeq" id="WP_006616481.1">
    <property type="nucleotide sequence ID" value="NZ_BIMW01000001.1"/>
</dbReference>
<reference evidence="1 2" key="1">
    <citation type="journal article" date="2019" name="J Genomics">
        <title>The Draft Genome of a Hydrogen-producing Cyanobacterium, Arthrospira platensis NIES-46.</title>
        <authorList>
            <person name="Suzuki S."/>
            <person name="Yamaguchi H."/>
            <person name="Kawachi M."/>
        </authorList>
    </citation>
    <scope>NUCLEOTIDE SEQUENCE [LARGE SCALE GENOMIC DNA]</scope>
    <source>
        <strain evidence="1 2">NIES-46</strain>
    </source>
</reference>
<keyword evidence="2" id="KW-1185">Reference proteome</keyword>
<evidence type="ECO:0000313" key="1">
    <source>
        <dbReference type="EMBL" id="GCE92011.1"/>
    </source>
</evidence>
<dbReference type="EMBL" id="BIMW01000001">
    <property type="protein sequence ID" value="GCE92011.1"/>
    <property type="molecule type" value="Genomic_DNA"/>
</dbReference>
<sequence length="67" mass="7796">MSEDTSTNHQDLLETWRSQIRQADINNVFCHCRDCEAEWVGSAWDENCPSCGSTKIERISCWQFPDD</sequence>
<comment type="caution">
    <text evidence="1">The sequence shown here is derived from an EMBL/GenBank/DDBJ whole genome shotgun (WGS) entry which is preliminary data.</text>
</comment>
<organism evidence="1 2">
    <name type="scientific">Limnospira platensis NIES-46</name>
    <dbReference type="NCBI Taxonomy" id="1236695"/>
    <lineage>
        <taxon>Bacteria</taxon>
        <taxon>Bacillati</taxon>
        <taxon>Cyanobacteriota</taxon>
        <taxon>Cyanophyceae</taxon>
        <taxon>Oscillatoriophycideae</taxon>
        <taxon>Oscillatoriales</taxon>
        <taxon>Sirenicapillariaceae</taxon>
        <taxon>Limnospira</taxon>
    </lineage>
</organism>
<protein>
    <submittedName>
        <fullName evidence="1">Uncharacterized protein</fullName>
    </submittedName>
</protein>
<dbReference type="Proteomes" id="UP000326169">
    <property type="component" value="Unassembled WGS sequence"/>
</dbReference>
<evidence type="ECO:0000313" key="2">
    <source>
        <dbReference type="Proteomes" id="UP000326169"/>
    </source>
</evidence>
<name>A0A5M3T2A8_LIMPL</name>
<dbReference type="Gene3D" id="3.20.70.20">
    <property type="match status" value="1"/>
</dbReference>
<accession>A0A5M3T2A8</accession>